<proteinExistence type="inferred from homology"/>
<keyword evidence="3" id="KW-0238">DNA-binding</keyword>
<dbReference type="GO" id="GO:0030246">
    <property type="term" value="F:carbohydrate binding"/>
    <property type="evidence" value="ECO:0007669"/>
    <property type="project" value="InterPro"/>
</dbReference>
<dbReference type="GO" id="GO:0003677">
    <property type="term" value="F:DNA binding"/>
    <property type="evidence" value="ECO:0007669"/>
    <property type="project" value="UniProtKB-KW"/>
</dbReference>
<dbReference type="InterPro" id="IPR037171">
    <property type="entry name" value="NagB/RpiA_transferase-like"/>
</dbReference>
<dbReference type="Gene3D" id="1.10.10.10">
    <property type="entry name" value="Winged helix-like DNA-binding domain superfamily/Winged helix DNA-binding domain"/>
    <property type="match status" value="1"/>
</dbReference>
<dbReference type="EMBL" id="FQZK01000040">
    <property type="protein sequence ID" value="SHK88613.1"/>
    <property type="molecule type" value="Genomic_DNA"/>
</dbReference>
<evidence type="ECO:0000313" key="7">
    <source>
        <dbReference type="Proteomes" id="UP000184452"/>
    </source>
</evidence>
<dbReference type="STRING" id="758803.SAMN05421803_1404"/>
<feature type="domain" description="Sugar-binding" evidence="5">
    <location>
        <begin position="64"/>
        <end position="313"/>
    </location>
</feature>
<accession>A0A1M6W4G4</accession>
<protein>
    <submittedName>
        <fullName evidence="6">Deoxyribonucleoside regulator</fullName>
    </submittedName>
</protein>
<keyword evidence="7" id="KW-1185">Reference proteome</keyword>
<keyword evidence="4" id="KW-0804">Transcription</keyword>
<evidence type="ECO:0000256" key="3">
    <source>
        <dbReference type="ARBA" id="ARBA00023125"/>
    </source>
</evidence>
<dbReference type="AlphaFoldDB" id="A0A1M6W4G4"/>
<reference evidence="6 7" key="1">
    <citation type="submission" date="2016-11" db="EMBL/GenBank/DDBJ databases">
        <authorList>
            <person name="Jaros S."/>
            <person name="Januszkiewicz K."/>
            <person name="Wedrychowicz H."/>
        </authorList>
    </citation>
    <scope>NUCLEOTIDE SEQUENCE [LARGE SCALE GENOMIC DNA]</scope>
    <source>
        <strain evidence="6 7">CGMCC 4.5723</strain>
    </source>
</reference>
<evidence type="ECO:0000256" key="2">
    <source>
        <dbReference type="ARBA" id="ARBA00023015"/>
    </source>
</evidence>
<dbReference type="Proteomes" id="UP000184452">
    <property type="component" value="Unassembled WGS sequence"/>
</dbReference>
<evidence type="ECO:0000259" key="5">
    <source>
        <dbReference type="Pfam" id="PF04198"/>
    </source>
</evidence>
<dbReference type="SUPFAM" id="SSF100950">
    <property type="entry name" value="NagB/RpiA/CoA transferase-like"/>
    <property type="match status" value="1"/>
</dbReference>
<evidence type="ECO:0000256" key="4">
    <source>
        <dbReference type="ARBA" id="ARBA00023163"/>
    </source>
</evidence>
<dbReference type="Gene3D" id="3.40.50.1360">
    <property type="match status" value="1"/>
</dbReference>
<dbReference type="PANTHER" id="PTHR34294:SF1">
    <property type="entry name" value="TRANSCRIPTIONAL REGULATOR LSRR"/>
    <property type="match status" value="1"/>
</dbReference>
<keyword evidence="2" id="KW-0805">Transcription regulation</keyword>
<organism evidence="6 7">
    <name type="scientific">Nocardiopsis flavescens</name>
    <dbReference type="NCBI Taxonomy" id="758803"/>
    <lineage>
        <taxon>Bacteria</taxon>
        <taxon>Bacillati</taxon>
        <taxon>Actinomycetota</taxon>
        <taxon>Actinomycetes</taxon>
        <taxon>Streptosporangiales</taxon>
        <taxon>Nocardiopsidaceae</taxon>
        <taxon>Nocardiopsis</taxon>
    </lineage>
</organism>
<dbReference type="RefSeq" id="WP_073384268.1">
    <property type="nucleotide sequence ID" value="NZ_FQZK01000040.1"/>
</dbReference>
<evidence type="ECO:0000313" key="6">
    <source>
        <dbReference type="EMBL" id="SHK88613.1"/>
    </source>
</evidence>
<dbReference type="PANTHER" id="PTHR34294">
    <property type="entry name" value="TRANSCRIPTIONAL REGULATOR-RELATED"/>
    <property type="match status" value="1"/>
</dbReference>
<name>A0A1M6W4G4_9ACTN</name>
<evidence type="ECO:0000256" key="1">
    <source>
        <dbReference type="ARBA" id="ARBA00010466"/>
    </source>
</evidence>
<comment type="similarity">
    <text evidence="1">Belongs to the SorC transcriptional regulatory family.</text>
</comment>
<dbReference type="InterPro" id="IPR051054">
    <property type="entry name" value="SorC_transcr_regulators"/>
</dbReference>
<gene>
    <name evidence="6" type="ORF">SAMN05421803_1404</name>
</gene>
<sequence>MSEPTDENLLYQVASLYYEQDQTQEQIGTRLHFTRWKVGRMLVEAREAGIVRIEVVHPGSRVHTVENALRERFGLRDAVVVSSRQTQDEEELRSRVARAAAEHLAALRPAPVLLGVSWGRTLDLVARNMPAGWARGVDVIQINGGLSRSHRPTSAQDMASRIAHQGSGTVTLLPVPAIVEHEDTRRVLERDRAVADILDHARGADVMLFSPGGLGTDSVLVESGHIDPADVERLASLGAVGDVVGRFLDRSGAVVDPGLDARTLGVSFDALRSAPVSVAVVSGAAKHPVCAAVVEGRLCNTLVTDDRTARWLLDRETGEV</sequence>
<dbReference type="Pfam" id="PF04198">
    <property type="entry name" value="Sugar-bind"/>
    <property type="match status" value="1"/>
</dbReference>
<dbReference type="InterPro" id="IPR007324">
    <property type="entry name" value="Sugar-bd_dom_put"/>
</dbReference>
<dbReference type="InterPro" id="IPR036388">
    <property type="entry name" value="WH-like_DNA-bd_sf"/>
</dbReference>